<gene>
    <name evidence="2" type="ORF">SDC9_85578</name>
</gene>
<feature type="coiled-coil region" evidence="1">
    <location>
        <begin position="17"/>
        <end position="80"/>
    </location>
</feature>
<evidence type="ECO:0000313" key="2">
    <source>
        <dbReference type="EMBL" id="MPM38947.1"/>
    </source>
</evidence>
<proteinExistence type="predicted"/>
<reference evidence="2" key="1">
    <citation type="submission" date="2019-08" db="EMBL/GenBank/DDBJ databases">
        <authorList>
            <person name="Kucharzyk K."/>
            <person name="Murdoch R.W."/>
            <person name="Higgins S."/>
            <person name="Loffler F."/>
        </authorList>
    </citation>
    <scope>NUCLEOTIDE SEQUENCE</scope>
</reference>
<protein>
    <submittedName>
        <fullName evidence="2">Uncharacterized protein</fullName>
    </submittedName>
</protein>
<name>A0A644ZE32_9ZZZZ</name>
<sequence length="202" mass="23062">MTSSQLKSILKDTATFIRNSEARVISYKANKKKYEEKLSQELMGVQEARDLLSEQQAQGRAELRQIREDLENRLDEWKELTISQAEGKKQSVKQDDLAELTLLGMLEVDSVELSSYADKYKHNPLALRMIEKIANDKGIMYTAPLTKAEKAQAIVSRLKMDIQYHAEPGYQKPDGHIEMVASGDIAKHEELYQDLLDFEAND</sequence>
<dbReference type="EMBL" id="VSSQ01008470">
    <property type="protein sequence ID" value="MPM38947.1"/>
    <property type="molecule type" value="Genomic_DNA"/>
</dbReference>
<organism evidence="2">
    <name type="scientific">bioreactor metagenome</name>
    <dbReference type="NCBI Taxonomy" id="1076179"/>
    <lineage>
        <taxon>unclassified sequences</taxon>
        <taxon>metagenomes</taxon>
        <taxon>ecological metagenomes</taxon>
    </lineage>
</organism>
<evidence type="ECO:0000256" key="1">
    <source>
        <dbReference type="SAM" id="Coils"/>
    </source>
</evidence>
<dbReference type="AlphaFoldDB" id="A0A644ZE32"/>
<accession>A0A644ZE32</accession>
<comment type="caution">
    <text evidence="2">The sequence shown here is derived from an EMBL/GenBank/DDBJ whole genome shotgun (WGS) entry which is preliminary data.</text>
</comment>
<keyword evidence="1" id="KW-0175">Coiled coil</keyword>